<feature type="domain" description="Threonine/serine exporter-like N-terminal" evidence="8">
    <location>
        <begin position="9"/>
        <end position="247"/>
    </location>
</feature>
<evidence type="ECO:0000256" key="1">
    <source>
        <dbReference type="ARBA" id="ARBA00004651"/>
    </source>
</evidence>
<dbReference type="InterPro" id="IPR050539">
    <property type="entry name" value="ThrE_Dicarb/AminoAcid_Exp"/>
</dbReference>
<dbReference type="AlphaFoldDB" id="A0A099I1L0"/>
<proteinExistence type="inferred from homology"/>
<comment type="similarity">
    <text evidence="6">Belongs to the ThrE exporter (TC 2.A.79) family.</text>
</comment>
<feature type="transmembrane region" description="Helical" evidence="7">
    <location>
        <begin position="113"/>
        <end position="132"/>
    </location>
</feature>
<evidence type="ECO:0000313" key="12">
    <source>
        <dbReference type="Proteomes" id="UP000030008"/>
    </source>
</evidence>
<feature type="transmembrane region" description="Helical" evidence="7">
    <location>
        <begin position="230"/>
        <end position="251"/>
    </location>
</feature>
<feature type="transmembrane region" description="Helical" evidence="7">
    <location>
        <begin position="164"/>
        <end position="185"/>
    </location>
</feature>
<dbReference type="InterPro" id="IPR010619">
    <property type="entry name" value="ThrE-like_N"/>
</dbReference>
<dbReference type="PANTHER" id="PTHR34390:SF2">
    <property type="entry name" value="SUCCINATE TRANSPORTER SUBUNIT YJJP-RELATED"/>
    <property type="match status" value="1"/>
</dbReference>
<dbReference type="Pfam" id="PF06738">
    <property type="entry name" value="ThrE"/>
    <property type="match status" value="1"/>
</dbReference>
<evidence type="ECO:0000256" key="2">
    <source>
        <dbReference type="ARBA" id="ARBA00022475"/>
    </source>
</evidence>
<dbReference type="GO" id="GO:0022857">
    <property type="term" value="F:transmembrane transporter activity"/>
    <property type="evidence" value="ECO:0007669"/>
    <property type="project" value="InterPro"/>
</dbReference>
<dbReference type="GO" id="GO:0005886">
    <property type="term" value="C:plasma membrane"/>
    <property type="evidence" value="ECO:0007669"/>
    <property type="project" value="UniProtKB-SubCell"/>
</dbReference>
<reference evidence="11 13" key="2">
    <citation type="submission" date="2020-02" db="EMBL/GenBank/DDBJ databases">
        <authorList>
            <person name="Kociolek L.K."/>
            <person name="Ozer E.A."/>
        </authorList>
    </citation>
    <scope>NUCLEOTIDE SEQUENCE [LARGE SCALE GENOMIC DNA]</scope>
    <source>
        <strain evidence="11 13">ATCC 14501</strain>
    </source>
</reference>
<keyword evidence="4 7" id="KW-1133">Transmembrane helix</keyword>
<evidence type="ECO:0000256" key="3">
    <source>
        <dbReference type="ARBA" id="ARBA00022692"/>
    </source>
</evidence>
<dbReference type="Proteomes" id="UP001203972">
    <property type="component" value="Unassembled WGS sequence"/>
</dbReference>
<keyword evidence="2" id="KW-1003">Cell membrane</keyword>
<dbReference type="Proteomes" id="UP000503330">
    <property type="component" value="Chromosome"/>
</dbReference>
<dbReference type="PANTHER" id="PTHR34390">
    <property type="entry name" value="UPF0442 PROTEIN YJJB-RELATED"/>
    <property type="match status" value="1"/>
</dbReference>
<protein>
    <submittedName>
        <fullName evidence="9">Membrane protein</fullName>
    </submittedName>
    <submittedName>
        <fullName evidence="10">Threonine/serine exporter family protein</fullName>
    </submittedName>
</protein>
<evidence type="ECO:0000313" key="10">
    <source>
        <dbReference type="EMBL" id="MCR0232915.1"/>
    </source>
</evidence>
<dbReference type="EMBL" id="JAKTMA010000013">
    <property type="protein sequence ID" value="MCR0232915.1"/>
    <property type="molecule type" value="Genomic_DNA"/>
</dbReference>
<evidence type="ECO:0000313" key="11">
    <source>
        <dbReference type="EMBL" id="QJA01975.1"/>
    </source>
</evidence>
<dbReference type="EMBL" id="CP048838">
    <property type="protein sequence ID" value="QJA01975.1"/>
    <property type="molecule type" value="Genomic_DNA"/>
</dbReference>
<keyword evidence="3 7" id="KW-0812">Transmembrane</keyword>
<evidence type="ECO:0000256" key="4">
    <source>
        <dbReference type="ARBA" id="ARBA00022989"/>
    </source>
</evidence>
<evidence type="ECO:0000256" key="6">
    <source>
        <dbReference type="ARBA" id="ARBA00034125"/>
    </source>
</evidence>
<evidence type="ECO:0000256" key="5">
    <source>
        <dbReference type="ARBA" id="ARBA00023136"/>
    </source>
</evidence>
<evidence type="ECO:0000313" key="9">
    <source>
        <dbReference type="EMBL" id="KGJ51849.1"/>
    </source>
</evidence>
<dbReference type="RefSeq" id="WP_002608112.1">
    <property type="nucleotide sequence ID" value="NZ_AP025565.1"/>
</dbReference>
<dbReference type="EMBL" id="JQIF01000095">
    <property type="protein sequence ID" value="KGJ51849.1"/>
    <property type="molecule type" value="Genomic_DNA"/>
</dbReference>
<reference evidence="10" key="3">
    <citation type="journal article" date="2022" name="Clin. Infect. Dis.">
        <title>Association between Clostridium innocuum and antibiotic-associated diarrhea in adults and children: A cross-sectional study and comparative genomics analysis.</title>
        <authorList>
            <person name="Cherny K.E."/>
            <person name="Muscat E.B."/>
            <person name="Balaji A."/>
            <person name="Mukherjee J."/>
            <person name="Ozer E.A."/>
            <person name="Angarone M.P."/>
            <person name="Hauser A.R."/>
            <person name="Sichel J.S."/>
            <person name="Amponsah E."/>
            <person name="Kociolek L.K."/>
        </authorList>
    </citation>
    <scope>NUCLEOTIDE SEQUENCE</scope>
    <source>
        <strain evidence="10">NU1-AC-029v</strain>
    </source>
</reference>
<keyword evidence="5 7" id="KW-0472">Membrane</keyword>
<organism evidence="9 12">
    <name type="scientific">Clostridium innocuum</name>
    <dbReference type="NCBI Taxonomy" id="1522"/>
    <lineage>
        <taxon>Bacteria</taxon>
        <taxon>Bacillati</taxon>
        <taxon>Bacillota</taxon>
        <taxon>Clostridia</taxon>
        <taxon>Eubacteriales</taxon>
        <taxon>Clostridiaceae</taxon>
        <taxon>Clostridium</taxon>
    </lineage>
</organism>
<dbReference type="GO" id="GO:0015744">
    <property type="term" value="P:succinate transport"/>
    <property type="evidence" value="ECO:0007669"/>
    <property type="project" value="TreeGrafter"/>
</dbReference>
<dbReference type="GeneID" id="61925034"/>
<evidence type="ECO:0000256" key="7">
    <source>
        <dbReference type="SAM" id="Phobius"/>
    </source>
</evidence>
<accession>A0A099I1L0</accession>
<feature type="transmembrane region" description="Helical" evidence="7">
    <location>
        <begin position="191"/>
        <end position="209"/>
    </location>
</feature>
<reference evidence="9 12" key="1">
    <citation type="submission" date="2014-08" db="EMBL/GenBank/DDBJ databases">
        <title>Clostridium innocuum, an unnegligible vancomycin-resistant pathogen causing extra-intestinal infections.</title>
        <authorList>
            <person name="Feng Y."/>
            <person name="Chiu C.-H."/>
        </authorList>
    </citation>
    <scope>NUCLEOTIDE SEQUENCE [LARGE SCALE GENOMIC DNA]</scope>
    <source>
        <strain evidence="9 12">AN88</strain>
    </source>
</reference>
<comment type="subcellular location">
    <subcellularLocation>
        <location evidence="1">Cell membrane</location>
        <topology evidence="1">Multi-pass membrane protein</topology>
    </subcellularLocation>
</comment>
<evidence type="ECO:0000313" key="13">
    <source>
        <dbReference type="Proteomes" id="UP000503330"/>
    </source>
</evidence>
<name>A0A099I1L0_CLOIN</name>
<evidence type="ECO:0000259" key="8">
    <source>
        <dbReference type="Pfam" id="PF06738"/>
    </source>
</evidence>
<sequence>MNTDQLLDVASYAGKLLIESGAEIYRVEETMVRLCTSFSEVEDAQSFVTTTGIMFSITVASKTHTKILRVHTRGVDLNCIDKINSLSRETAVQNYTIEELALKLREIENEQRYSFWIIMFFGALSAGGFAVFFGGNYLEAGCSFLIGLLIKAVSALMEQRGLHGFFTNAIAAASGALAALGAHALCPDTDVDILIISSIMLLVPGLAITNAIRDTVSGDYLSGVARATEAFLVAIAIAAGIGVVLSMSIGLSGGM</sequence>
<dbReference type="Proteomes" id="UP000030008">
    <property type="component" value="Unassembled WGS sequence"/>
</dbReference>
<gene>
    <name evidence="9" type="ORF">CIAN88_18150</name>
    <name evidence="11" type="ORF">G4D54_05815</name>
    <name evidence="10" type="ORF">MKC95_09055</name>
</gene>